<protein>
    <submittedName>
        <fullName evidence="1">Uncharacterized protein</fullName>
    </submittedName>
</protein>
<evidence type="ECO:0000313" key="1">
    <source>
        <dbReference type="EMBL" id="ADI64948.1"/>
    </source>
</evidence>
<dbReference type="EMBL" id="CP002059">
    <property type="protein sequence ID" value="ADI64948.1"/>
    <property type="molecule type" value="Genomic_DNA"/>
</dbReference>
<accession>D7E2C6</accession>
<proteinExistence type="predicted"/>
<dbReference type="AlphaFoldDB" id="D7E2C6"/>
<sequence length="81" mass="9430">MNPYSALHFEVHIYPHVKKIEGYLVTHNLNSKAIDNIIKIANNLELGSIDNKFRIKDEKINLNEPRSNKNSQEYELPEIIV</sequence>
<dbReference type="Proteomes" id="UP000001511">
    <property type="component" value="Chromosome"/>
</dbReference>
<reference evidence="1 2" key="1">
    <citation type="journal article" date="2010" name="PLoS ONE">
        <title>Genome erosion in a nitrogen-fixing vertically transmitted endosymbiotic multicellular cyanobacterium.</title>
        <authorList>
            <person name="Ran L."/>
            <person name="Larsson J."/>
            <person name="Vigil-Stenman T."/>
            <person name="Nylander J.A."/>
            <person name="Ininbergs K."/>
            <person name="Zheng W.W."/>
            <person name="Lapidus A."/>
            <person name="Lowry S."/>
            <person name="Haselkorn R."/>
            <person name="Bergman B."/>
        </authorList>
    </citation>
    <scope>NUCLEOTIDE SEQUENCE [LARGE SCALE GENOMIC DNA]</scope>
    <source>
        <strain evidence="1 2">0708</strain>
    </source>
</reference>
<organism evidence="1 2">
    <name type="scientific">Nostoc azollae (strain 0708)</name>
    <name type="common">Anabaena azollae (strain 0708)</name>
    <dbReference type="NCBI Taxonomy" id="551115"/>
    <lineage>
        <taxon>Bacteria</taxon>
        <taxon>Bacillati</taxon>
        <taxon>Cyanobacteriota</taxon>
        <taxon>Cyanophyceae</taxon>
        <taxon>Nostocales</taxon>
        <taxon>Nostocaceae</taxon>
        <taxon>Trichormus</taxon>
    </lineage>
</organism>
<dbReference type="HOGENOM" id="CLU_2570405_0_0_3"/>
<dbReference type="KEGG" id="naz:Aazo_3246"/>
<name>D7E2C6_NOSA0</name>
<gene>
    <name evidence="1" type="ordered locus">Aazo_3246</name>
</gene>
<keyword evidence="2" id="KW-1185">Reference proteome</keyword>
<evidence type="ECO:0000313" key="2">
    <source>
        <dbReference type="Proteomes" id="UP000001511"/>
    </source>
</evidence>